<reference evidence="1 2" key="1">
    <citation type="journal article" date="2013" name="Mar. Genomics">
        <title>Expression of sulfatases in Rhodopirellula baltica and the diversity of sulfatases in the genus Rhodopirellula.</title>
        <authorList>
            <person name="Wegner C.E."/>
            <person name="Richter-Heitmann T."/>
            <person name="Klindworth A."/>
            <person name="Klockow C."/>
            <person name="Richter M."/>
            <person name="Achstetter T."/>
            <person name="Glockner F.O."/>
            <person name="Harder J."/>
        </authorList>
    </citation>
    <scope>NUCLEOTIDE SEQUENCE [LARGE SCALE GENOMIC DNA]</scope>
    <source>
        <strain evidence="1 2">SM1</strain>
    </source>
</reference>
<name>M5S1P0_9BACT</name>
<protein>
    <submittedName>
        <fullName evidence="1">Uncharacterized protein</fullName>
    </submittedName>
</protein>
<dbReference type="PATRIC" id="fig|1265738.3.peg.2972"/>
<dbReference type="Proteomes" id="UP000011991">
    <property type="component" value="Unassembled WGS sequence"/>
</dbReference>
<keyword evidence="2" id="KW-1185">Reference proteome</keyword>
<comment type="caution">
    <text evidence="1">The sequence shown here is derived from an EMBL/GenBank/DDBJ whole genome shotgun (WGS) entry which is preliminary data.</text>
</comment>
<proteinExistence type="predicted"/>
<evidence type="ECO:0000313" key="2">
    <source>
        <dbReference type="Proteomes" id="UP000011991"/>
    </source>
</evidence>
<organism evidence="1 2">
    <name type="scientific">Rhodopirellula maiorica SM1</name>
    <dbReference type="NCBI Taxonomy" id="1265738"/>
    <lineage>
        <taxon>Bacteria</taxon>
        <taxon>Pseudomonadati</taxon>
        <taxon>Planctomycetota</taxon>
        <taxon>Planctomycetia</taxon>
        <taxon>Pirellulales</taxon>
        <taxon>Pirellulaceae</taxon>
        <taxon>Novipirellula</taxon>
    </lineage>
</organism>
<sequence length="43" mass="4600">MEHCDIMPCRIALDAGVFTAVGNVHGIQKSPVPFDVSFTLPSV</sequence>
<gene>
    <name evidence="1" type="ORF">RMSM_02974</name>
</gene>
<dbReference type="AlphaFoldDB" id="M5S1P0"/>
<evidence type="ECO:0000313" key="1">
    <source>
        <dbReference type="EMBL" id="EMI20094.1"/>
    </source>
</evidence>
<dbReference type="EMBL" id="ANOG01000428">
    <property type="protein sequence ID" value="EMI20094.1"/>
    <property type="molecule type" value="Genomic_DNA"/>
</dbReference>
<accession>M5S1P0</accession>